<name>A0A290MGD7_CAUVI</name>
<sequence>MRGRSVPRLGIEIGDQEMDWKTLFLSPEGRIGRQSFWIGWLVLLGVNVVAGWIPFIGWALSLASVYASVCIHSKRLHDMGQTGWWQVLPWVLGPVLVFGAAISVGVMPAIAALTNGEPEVSALTALVGLFVSIFIAFAVWLAFTLWVGCSLGQPRENKYGAPPINPMAVTV</sequence>
<dbReference type="InterPro" id="IPR008523">
    <property type="entry name" value="DUF805"/>
</dbReference>
<keyword evidence="1" id="KW-0472">Membrane</keyword>
<dbReference type="EMBL" id="CP023315">
    <property type="protein sequence ID" value="ATC31104.1"/>
    <property type="molecule type" value="Genomic_DNA"/>
</dbReference>
<dbReference type="AlphaFoldDB" id="A0A290MGD7"/>
<evidence type="ECO:0000313" key="3">
    <source>
        <dbReference type="Proteomes" id="UP000217311"/>
    </source>
</evidence>
<protein>
    <submittedName>
        <fullName evidence="2">DUF805 domain-containing protein</fullName>
    </submittedName>
</protein>
<accession>A0A290MGD7</accession>
<dbReference type="PANTHER" id="PTHR34980">
    <property type="entry name" value="INNER MEMBRANE PROTEIN-RELATED-RELATED"/>
    <property type="match status" value="1"/>
</dbReference>
<keyword evidence="1" id="KW-1133">Transmembrane helix</keyword>
<feature type="transmembrane region" description="Helical" evidence="1">
    <location>
        <begin position="123"/>
        <end position="148"/>
    </location>
</feature>
<feature type="transmembrane region" description="Helical" evidence="1">
    <location>
        <begin position="37"/>
        <end position="66"/>
    </location>
</feature>
<feature type="transmembrane region" description="Helical" evidence="1">
    <location>
        <begin position="87"/>
        <end position="111"/>
    </location>
</feature>
<dbReference type="Proteomes" id="UP000217311">
    <property type="component" value="Chromosome"/>
</dbReference>
<reference evidence="3" key="1">
    <citation type="submission" date="2017-09" db="EMBL/GenBank/DDBJ databases">
        <title>Genome evolution observed in wild isolates of Caulobacter crescentus.</title>
        <authorList>
            <person name="Ely B."/>
            <person name="Wilson K."/>
            <person name="Scott D."/>
        </authorList>
    </citation>
    <scope>NUCLEOTIDE SEQUENCE [LARGE SCALE GENOMIC DNA]</scope>
    <source>
        <strain evidence="3">CB13b1a</strain>
    </source>
</reference>
<evidence type="ECO:0000256" key="1">
    <source>
        <dbReference type="SAM" id="Phobius"/>
    </source>
</evidence>
<gene>
    <name evidence="2" type="ORF">CA606_01375</name>
</gene>
<evidence type="ECO:0000313" key="2">
    <source>
        <dbReference type="EMBL" id="ATC31104.1"/>
    </source>
</evidence>
<dbReference type="Pfam" id="PF05656">
    <property type="entry name" value="DUF805"/>
    <property type="match status" value="1"/>
</dbReference>
<proteinExistence type="predicted"/>
<organism evidence="2 3">
    <name type="scientific">Caulobacter vibrioides</name>
    <name type="common">Caulobacter crescentus</name>
    <dbReference type="NCBI Taxonomy" id="155892"/>
    <lineage>
        <taxon>Bacteria</taxon>
        <taxon>Pseudomonadati</taxon>
        <taxon>Pseudomonadota</taxon>
        <taxon>Alphaproteobacteria</taxon>
        <taxon>Caulobacterales</taxon>
        <taxon>Caulobacteraceae</taxon>
        <taxon>Caulobacter</taxon>
    </lineage>
</organism>
<keyword evidence="1" id="KW-0812">Transmembrane</keyword>
<dbReference type="GO" id="GO:0005886">
    <property type="term" value="C:plasma membrane"/>
    <property type="evidence" value="ECO:0007669"/>
    <property type="project" value="TreeGrafter"/>
</dbReference>